<dbReference type="GO" id="GO:0000398">
    <property type="term" value="P:mRNA splicing, via spliceosome"/>
    <property type="evidence" value="ECO:0007669"/>
    <property type="project" value="TreeGrafter"/>
</dbReference>
<reference evidence="8" key="2">
    <citation type="submission" date="2025-08" db="UniProtKB">
        <authorList>
            <consortium name="Ensembl"/>
        </authorList>
    </citation>
    <scope>IDENTIFICATION</scope>
</reference>
<reference evidence="8" key="1">
    <citation type="submission" date="2020-06" db="EMBL/GenBank/DDBJ databases">
        <authorList>
            <consortium name="Wellcome Sanger Institute Data Sharing"/>
        </authorList>
    </citation>
    <scope>NUCLEOTIDE SEQUENCE [LARGE SCALE GENOMIC DNA]</scope>
</reference>
<reference evidence="8" key="3">
    <citation type="submission" date="2025-09" db="UniProtKB">
        <authorList>
            <consortium name="Ensembl"/>
        </authorList>
    </citation>
    <scope>IDENTIFICATION</scope>
</reference>
<dbReference type="InterPro" id="IPR012677">
    <property type="entry name" value="Nucleotide-bd_a/b_plait_sf"/>
</dbReference>
<feature type="compositionally biased region" description="Basic and acidic residues" evidence="6">
    <location>
        <begin position="171"/>
        <end position="193"/>
    </location>
</feature>
<feature type="region of interest" description="Disordered" evidence="6">
    <location>
        <begin position="164"/>
        <end position="212"/>
    </location>
</feature>
<evidence type="ECO:0000256" key="1">
    <source>
        <dbReference type="ARBA" id="ARBA00022884"/>
    </source>
</evidence>
<dbReference type="GO" id="GO:0030626">
    <property type="term" value="F:U12 snRNA binding"/>
    <property type="evidence" value="ECO:0007669"/>
    <property type="project" value="TreeGrafter"/>
</dbReference>
<organism evidence="8 9">
    <name type="scientific">Gouania willdenowi</name>
    <name type="common">Blunt-snouted clingfish</name>
    <name type="synonym">Lepadogaster willdenowi</name>
    <dbReference type="NCBI Taxonomy" id="441366"/>
    <lineage>
        <taxon>Eukaryota</taxon>
        <taxon>Metazoa</taxon>
        <taxon>Chordata</taxon>
        <taxon>Craniata</taxon>
        <taxon>Vertebrata</taxon>
        <taxon>Euteleostomi</taxon>
        <taxon>Actinopterygii</taxon>
        <taxon>Neopterygii</taxon>
        <taxon>Teleostei</taxon>
        <taxon>Neoteleostei</taxon>
        <taxon>Acanthomorphata</taxon>
        <taxon>Ovalentaria</taxon>
        <taxon>Blenniimorphae</taxon>
        <taxon>Blenniiformes</taxon>
        <taxon>Gobiesocoidei</taxon>
        <taxon>Gobiesocidae</taxon>
        <taxon>Gobiesocinae</taxon>
        <taxon>Gouania</taxon>
    </lineage>
</organism>
<evidence type="ECO:0000256" key="5">
    <source>
        <dbReference type="PROSITE-ProRule" id="PRU00176"/>
    </source>
</evidence>
<sequence length="362" mass="40518">QLDWQCFAPASLYRPFGDQAAGVRSLSQFQALQDGEKELVNLRELGLTDAEIQLWQSRDAPDAVGKSHGVCAAPGAKEQRLQVIRDKMEARVELMSRPQRFASSRSLSRREMEIERSLFQGSDRLGFLSALYHRVRRDRHVENSQQGASSSDPMDCLYKDILSEETQVSQHDPDTKSTTESDQRDHNQAHADLSDPEPASQTQPSCSSVQSQPRIDISQPIGSLCAASGTDGPLTVRGEIQTLTDEEILKNRECEEVIRSIPRFKNYQQGNPSKVLCVKNLSAQATVAQLVALFSRFEQKSGTPVLYRLLTGRLKGQAFITLPDVETAHNALQLVHGYRLLGKPLVVEFSRERHRAETKENH</sequence>
<feature type="domain" description="RRM" evidence="7">
    <location>
        <begin position="274"/>
        <end position="352"/>
    </location>
</feature>
<comment type="function">
    <text evidence="2">May bind RNA.</text>
</comment>
<dbReference type="FunFam" id="3.30.70.330:FF:000252">
    <property type="entry name" value="RNA binding motif protein 41"/>
    <property type="match status" value="1"/>
</dbReference>
<accession>A0A8C5HQ28</accession>
<dbReference type="SUPFAM" id="SSF54928">
    <property type="entry name" value="RNA-binding domain, RBD"/>
    <property type="match status" value="1"/>
</dbReference>
<dbReference type="PROSITE" id="PS50102">
    <property type="entry name" value="RRM"/>
    <property type="match status" value="1"/>
</dbReference>
<evidence type="ECO:0000256" key="4">
    <source>
        <dbReference type="ARBA" id="ARBA00075590"/>
    </source>
</evidence>
<evidence type="ECO:0000256" key="3">
    <source>
        <dbReference type="ARBA" id="ARBA00067964"/>
    </source>
</evidence>
<dbReference type="InterPro" id="IPR045164">
    <property type="entry name" value="RBM41/RNPC3"/>
</dbReference>
<evidence type="ECO:0000313" key="9">
    <source>
        <dbReference type="Proteomes" id="UP000694680"/>
    </source>
</evidence>
<dbReference type="GO" id="GO:0097157">
    <property type="term" value="F:pre-mRNA intronic binding"/>
    <property type="evidence" value="ECO:0007669"/>
    <property type="project" value="TreeGrafter"/>
</dbReference>
<keyword evidence="1 5" id="KW-0694">RNA-binding</keyword>
<name>A0A8C5HQ28_GOUWI</name>
<dbReference type="InterPro" id="IPR000504">
    <property type="entry name" value="RRM_dom"/>
</dbReference>
<keyword evidence="9" id="KW-1185">Reference proteome</keyword>
<evidence type="ECO:0000259" key="7">
    <source>
        <dbReference type="PROSITE" id="PS50102"/>
    </source>
</evidence>
<dbReference type="Pfam" id="PF00076">
    <property type="entry name" value="RRM_1"/>
    <property type="match status" value="1"/>
</dbReference>
<dbReference type="PANTHER" id="PTHR16105:SF2">
    <property type="entry name" value="RNA-BINDING PROTEIN 41"/>
    <property type="match status" value="1"/>
</dbReference>
<dbReference type="InterPro" id="IPR035979">
    <property type="entry name" value="RBD_domain_sf"/>
</dbReference>
<dbReference type="GO" id="GO:0005689">
    <property type="term" value="C:U12-type spliceosomal complex"/>
    <property type="evidence" value="ECO:0007669"/>
    <property type="project" value="TreeGrafter"/>
</dbReference>
<evidence type="ECO:0000256" key="2">
    <source>
        <dbReference type="ARBA" id="ARBA00056959"/>
    </source>
</evidence>
<protein>
    <recommendedName>
        <fullName evidence="3">RNA-binding protein 41</fullName>
    </recommendedName>
    <alternativeName>
        <fullName evidence="4">RNA-binding motif protein 41</fullName>
    </alternativeName>
</protein>
<proteinExistence type="predicted"/>
<feature type="compositionally biased region" description="Polar residues" evidence="6">
    <location>
        <begin position="199"/>
        <end position="212"/>
    </location>
</feature>
<dbReference type="AlphaFoldDB" id="A0A8C5HQ28"/>
<dbReference type="SMART" id="SM00360">
    <property type="entry name" value="RRM"/>
    <property type="match status" value="1"/>
</dbReference>
<dbReference type="Ensembl" id="ENSGWIT00000051576.1">
    <property type="protein sequence ID" value="ENSGWIP00000047680.1"/>
    <property type="gene ID" value="ENSGWIG00000023448.1"/>
</dbReference>
<evidence type="ECO:0000256" key="6">
    <source>
        <dbReference type="SAM" id="MobiDB-lite"/>
    </source>
</evidence>
<evidence type="ECO:0000313" key="8">
    <source>
        <dbReference type="Ensembl" id="ENSGWIP00000047680.1"/>
    </source>
</evidence>
<dbReference type="Proteomes" id="UP000694680">
    <property type="component" value="Chromosome 14"/>
</dbReference>
<dbReference type="PANTHER" id="PTHR16105">
    <property type="entry name" value="RNA-BINDING REGION-CONTAINING PROTEIN 3"/>
    <property type="match status" value="1"/>
</dbReference>
<dbReference type="Gene3D" id="3.30.70.330">
    <property type="match status" value="1"/>
</dbReference>